<evidence type="ECO:0000313" key="1">
    <source>
        <dbReference type="EMBL" id="MBX61382.1"/>
    </source>
</evidence>
<name>A0A2P2Q358_RHIMU</name>
<sequence length="22" mass="2774">MKATPIAYNVLRERENLRRRRM</sequence>
<accession>A0A2P2Q358</accession>
<dbReference type="AlphaFoldDB" id="A0A2P2Q358"/>
<reference evidence="1" key="1">
    <citation type="submission" date="2018-02" db="EMBL/GenBank/DDBJ databases">
        <title>Rhizophora mucronata_Transcriptome.</title>
        <authorList>
            <person name="Meera S.P."/>
            <person name="Sreeshan A."/>
            <person name="Augustine A."/>
        </authorList>
    </citation>
    <scope>NUCLEOTIDE SEQUENCE</scope>
    <source>
        <tissue evidence="1">Leaf</tissue>
    </source>
</reference>
<organism evidence="1">
    <name type="scientific">Rhizophora mucronata</name>
    <name type="common">Asiatic mangrove</name>
    <dbReference type="NCBI Taxonomy" id="61149"/>
    <lineage>
        <taxon>Eukaryota</taxon>
        <taxon>Viridiplantae</taxon>
        <taxon>Streptophyta</taxon>
        <taxon>Embryophyta</taxon>
        <taxon>Tracheophyta</taxon>
        <taxon>Spermatophyta</taxon>
        <taxon>Magnoliopsida</taxon>
        <taxon>eudicotyledons</taxon>
        <taxon>Gunneridae</taxon>
        <taxon>Pentapetalae</taxon>
        <taxon>rosids</taxon>
        <taxon>fabids</taxon>
        <taxon>Malpighiales</taxon>
        <taxon>Rhizophoraceae</taxon>
        <taxon>Rhizophora</taxon>
    </lineage>
</organism>
<proteinExistence type="predicted"/>
<dbReference type="EMBL" id="GGEC01080898">
    <property type="protein sequence ID" value="MBX61382.1"/>
    <property type="molecule type" value="Transcribed_RNA"/>
</dbReference>
<protein>
    <submittedName>
        <fullName evidence="1">Uncharacterized protein</fullName>
    </submittedName>
</protein>